<dbReference type="InterPro" id="IPR011047">
    <property type="entry name" value="Quinoprotein_ADH-like_sf"/>
</dbReference>
<evidence type="ECO:0000313" key="2">
    <source>
        <dbReference type="EMBL" id="KAF2841930.1"/>
    </source>
</evidence>
<dbReference type="Proteomes" id="UP000799429">
    <property type="component" value="Unassembled WGS sequence"/>
</dbReference>
<dbReference type="SUPFAM" id="SSF50998">
    <property type="entry name" value="Quinoprotein alcohol dehydrogenase-like"/>
    <property type="match status" value="1"/>
</dbReference>
<name>A0A9P4SG68_9PEZI</name>
<evidence type="ECO:0000313" key="3">
    <source>
        <dbReference type="Proteomes" id="UP000799429"/>
    </source>
</evidence>
<protein>
    <submittedName>
        <fullName evidence="2">Uncharacterized protein</fullName>
    </submittedName>
</protein>
<sequence length="139" mass="14869">MAPLLSLISQALALAALVRGAASTSLSDSWRDADVGQSGYVGGGHGLDPAVVDSAQFKELWASHFGKTEKHYAKPLVYTLSAGQQVLFLASTANIIRTIDAKTGELLNYRQVAEPFPLAEVYCTGIAEWVHQTTLGCIY</sequence>
<proteinExistence type="predicted"/>
<accession>A0A9P4SG68</accession>
<comment type="caution">
    <text evidence="2">The sequence shown here is derived from an EMBL/GenBank/DDBJ whole genome shotgun (WGS) entry which is preliminary data.</text>
</comment>
<reference evidence="2" key="1">
    <citation type="journal article" date="2020" name="Stud. Mycol.">
        <title>101 Dothideomycetes genomes: a test case for predicting lifestyles and emergence of pathogens.</title>
        <authorList>
            <person name="Haridas S."/>
            <person name="Albert R."/>
            <person name="Binder M."/>
            <person name="Bloem J."/>
            <person name="Labutti K."/>
            <person name="Salamov A."/>
            <person name="Andreopoulos B."/>
            <person name="Baker S."/>
            <person name="Barry K."/>
            <person name="Bills G."/>
            <person name="Bluhm B."/>
            <person name="Cannon C."/>
            <person name="Castanera R."/>
            <person name="Culley D."/>
            <person name="Daum C."/>
            <person name="Ezra D."/>
            <person name="Gonzalez J."/>
            <person name="Henrissat B."/>
            <person name="Kuo A."/>
            <person name="Liang C."/>
            <person name="Lipzen A."/>
            <person name="Lutzoni F."/>
            <person name="Magnuson J."/>
            <person name="Mondo S."/>
            <person name="Nolan M."/>
            <person name="Ohm R."/>
            <person name="Pangilinan J."/>
            <person name="Park H.-J."/>
            <person name="Ramirez L."/>
            <person name="Alfaro M."/>
            <person name="Sun H."/>
            <person name="Tritt A."/>
            <person name="Yoshinaga Y."/>
            <person name="Zwiers L.-H."/>
            <person name="Turgeon B."/>
            <person name="Goodwin S."/>
            <person name="Spatafora J."/>
            <person name="Crous P."/>
            <person name="Grigoriev I."/>
        </authorList>
    </citation>
    <scope>NUCLEOTIDE SEQUENCE</scope>
    <source>
        <strain evidence="2">CBS 101060</strain>
    </source>
</reference>
<keyword evidence="1" id="KW-0732">Signal</keyword>
<keyword evidence="3" id="KW-1185">Reference proteome</keyword>
<dbReference type="EMBL" id="MU006090">
    <property type="protein sequence ID" value="KAF2841930.1"/>
    <property type="molecule type" value="Genomic_DNA"/>
</dbReference>
<evidence type="ECO:0000256" key="1">
    <source>
        <dbReference type="SAM" id="SignalP"/>
    </source>
</evidence>
<gene>
    <name evidence="2" type="ORF">M501DRAFT_998133</name>
</gene>
<dbReference type="AlphaFoldDB" id="A0A9P4SG68"/>
<feature type="chain" id="PRO_5040420955" evidence="1">
    <location>
        <begin position="24"/>
        <end position="139"/>
    </location>
</feature>
<feature type="signal peptide" evidence="1">
    <location>
        <begin position="1"/>
        <end position="23"/>
    </location>
</feature>
<dbReference type="OrthoDB" id="5985073at2759"/>
<organism evidence="2 3">
    <name type="scientific">Patellaria atrata CBS 101060</name>
    <dbReference type="NCBI Taxonomy" id="1346257"/>
    <lineage>
        <taxon>Eukaryota</taxon>
        <taxon>Fungi</taxon>
        <taxon>Dikarya</taxon>
        <taxon>Ascomycota</taxon>
        <taxon>Pezizomycotina</taxon>
        <taxon>Dothideomycetes</taxon>
        <taxon>Dothideomycetes incertae sedis</taxon>
        <taxon>Patellariales</taxon>
        <taxon>Patellariaceae</taxon>
        <taxon>Patellaria</taxon>
    </lineage>
</organism>